<evidence type="ECO:0000259" key="1">
    <source>
        <dbReference type="Pfam" id="PF01261"/>
    </source>
</evidence>
<dbReference type="Pfam" id="PF01261">
    <property type="entry name" value="AP_endonuc_2"/>
    <property type="match status" value="1"/>
</dbReference>
<dbReference type="SUPFAM" id="SSF51658">
    <property type="entry name" value="Xylose isomerase-like"/>
    <property type="match status" value="1"/>
</dbReference>
<gene>
    <name evidence="2" type="ORF">SAMN04488112_10332</name>
</gene>
<dbReference type="Gene3D" id="3.20.20.150">
    <property type="entry name" value="Divalent-metal-dependent TIM barrel enzymes"/>
    <property type="match status" value="1"/>
</dbReference>
<dbReference type="GO" id="GO:0016853">
    <property type="term" value="F:isomerase activity"/>
    <property type="evidence" value="ECO:0007669"/>
    <property type="project" value="UniProtKB-KW"/>
</dbReference>
<proteinExistence type="predicted"/>
<feature type="domain" description="Xylose isomerase-like TIM barrel" evidence="1">
    <location>
        <begin position="29"/>
        <end position="231"/>
    </location>
</feature>
<reference evidence="2 3" key="1">
    <citation type="submission" date="2016-10" db="EMBL/GenBank/DDBJ databases">
        <authorList>
            <person name="de Groot N.N."/>
        </authorList>
    </citation>
    <scope>NUCLEOTIDE SEQUENCE [LARGE SCALE GENOMIC DNA]</scope>
    <source>
        <strain evidence="2 3">DSM 45514</strain>
    </source>
</reference>
<dbReference type="InterPro" id="IPR036237">
    <property type="entry name" value="Xyl_isomerase-like_sf"/>
</dbReference>
<keyword evidence="3" id="KW-1185">Reference proteome</keyword>
<dbReference type="InterPro" id="IPR013022">
    <property type="entry name" value="Xyl_isomerase-like_TIM-brl"/>
</dbReference>
<dbReference type="AlphaFoldDB" id="A0A1G6IUD9"/>
<accession>A0A1G6IUD9</accession>
<name>A0A1G6IUD9_9BACL</name>
<protein>
    <submittedName>
        <fullName evidence="2">Sugar phosphate isomerase/epimerase</fullName>
    </submittedName>
</protein>
<dbReference type="STRING" id="1236220.SAMN04488112_10332"/>
<keyword evidence="2" id="KW-0413">Isomerase</keyword>
<evidence type="ECO:0000313" key="2">
    <source>
        <dbReference type="EMBL" id="SDC09386.1"/>
    </source>
</evidence>
<dbReference type="Proteomes" id="UP000199387">
    <property type="component" value="Unassembled WGS sequence"/>
</dbReference>
<dbReference type="PANTHER" id="PTHR12110">
    <property type="entry name" value="HYDROXYPYRUVATE ISOMERASE"/>
    <property type="match status" value="1"/>
</dbReference>
<organism evidence="2 3">
    <name type="scientific">Melghirimyces thermohalophilus</name>
    <dbReference type="NCBI Taxonomy" id="1236220"/>
    <lineage>
        <taxon>Bacteria</taxon>
        <taxon>Bacillati</taxon>
        <taxon>Bacillota</taxon>
        <taxon>Bacilli</taxon>
        <taxon>Bacillales</taxon>
        <taxon>Thermoactinomycetaceae</taxon>
        <taxon>Melghirimyces</taxon>
    </lineage>
</organism>
<dbReference type="EMBL" id="FMZA01000003">
    <property type="protein sequence ID" value="SDC09386.1"/>
    <property type="molecule type" value="Genomic_DNA"/>
</dbReference>
<sequence>MRLFVPVQIGLQLYTLREECARNLVETLSKVAELGYRGVEFAGFYGCSAVEVSRMLQEFNLHPIASHVSIDDLRQRLPEVLEFHREIGCDYIVCPWVGPQLFRDGNRARALIGELEEIGKTVGQRGMRFGYHNHAFELENRLDGEIALDALYRRTEASAVLAELDLYWIRRAGEDELAYLRRYAGRIPVVHLKDMAEDGFFAEVGTGVMDLDGIFAVGNTSGVQWYVVEQDECRHHSSLESVKISMEQLKERGWV</sequence>
<dbReference type="InterPro" id="IPR050312">
    <property type="entry name" value="IolE/XylAMocC-like"/>
</dbReference>
<evidence type="ECO:0000313" key="3">
    <source>
        <dbReference type="Proteomes" id="UP000199387"/>
    </source>
</evidence>
<dbReference type="PANTHER" id="PTHR12110:SF41">
    <property type="entry name" value="INOSOSE DEHYDRATASE"/>
    <property type="match status" value="1"/>
</dbReference>